<dbReference type="AlphaFoldDB" id="A0A5C3KB50"/>
<proteinExistence type="predicted"/>
<dbReference type="OrthoDB" id="3247681at2759"/>
<keyword evidence="3" id="KW-1185">Reference proteome</keyword>
<evidence type="ECO:0000313" key="3">
    <source>
        <dbReference type="Proteomes" id="UP000307440"/>
    </source>
</evidence>
<feature type="compositionally biased region" description="Polar residues" evidence="1">
    <location>
        <begin position="226"/>
        <end position="235"/>
    </location>
</feature>
<feature type="compositionally biased region" description="Basic and acidic residues" evidence="1">
    <location>
        <begin position="175"/>
        <end position="192"/>
    </location>
</feature>
<feature type="compositionally biased region" description="Polar residues" evidence="1">
    <location>
        <begin position="244"/>
        <end position="254"/>
    </location>
</feature>
<dbReference type="EMBL" id="ML210594">
    <property type="protein sequence ID" value="TFK16967.1"/>
    <property type="molecule type" value="Genomic_DNA"/>
</dbReference>
<dbReference type="Proteomes" id="UP000307440">
    <property type="component" value="Unassembled WGS sequence"/>
</dbReference>
<name>A0A5C3KB50_COPMA</name>
<evidence type="ECO:0000256" key="1">
    <source>
        <dbReference type="SAM" id="MobiDB-lite"/>
    </source>
</evidence>
<organism evidence="2 3">
    <name type="scientific">Coprinopsis marcescibilis</name>
    <name type="common">Agaric fungus</name>
    <name type="synonym">Psathyrella marcescibilis</name>
    <dbReference type="NCBI Taxonomy" id="230819"/>
    <lineage>
        <taxon>Eukaryota</taxon>
        <taxon>Fungi</taxon>
        <taxon>Dikarya</taxon>
        <taxon>Basidiomycota</taxon>
        <taxon>Agaricomycotina</taxon>
        <taxon>Agaricomycetes</taxon>
        <taxon>Agaricomycetidae</taxon>
        <taxon>Agaricales</taxon>
        <taxon>Agaricineae</taxon>
        <taxon>Psathyrellaceae</taxon>
        <taxon>Coprinopsis</taxon>
    </lineage>
</organism>
<accession>A0A5C3KB50</accession>
<sequence>MHERTGATGFFVVARGHVNDSFVPAIADAGDASTFFVEVLGMTGNELARNFDAWCVARSDDYKAKGPTLQVMQKECIAMISEGLNLLAGHRNCSIGMEYERFQLNIELRYRITLRGWPEGVPFKSLSKLSTVSEVTMLCTALRNGTCVWAALTNQEHEALSAAPAKPKKTRKRRSDAGVKRGSQKAKEREQELVNSGSDRSDGEVEHSHPCKKAWASKKSVEGQFPPQSRMNRSLDNAEEDSGSDSAGETGNVV</sequence>
<gene>
    <name evidence="2" type="ORF">FA15DRAFT_711237</name>
</gene>
<feature type="region of interest" description="Disordered" evidence="1">
    <location>
        <begin position="159"/>
        <end position="254"/>
    </location>
</feature>
<evidence type="ECO:0000313" key="2">
    <source>
        <dbReference type="EMBL" id="TFK16967.1"/>
    </source>
</evidence>
<reference evidence="2 3" key="1">
    <citation type="journal article" date="2019" name="Nat. Ecol. Evol.">
        <title>Megaphylogeny resolves global patterns of mushroom evolution.</title>
        <authorList>
            <person name="Varga T."/>
            <person name="Krizsan K."/>
            <person name="Foldi C."/>
            <person name="Dima B."/>
            <person name="Sanchez-Garcia M."/>
            <person name="Sanchez-Ramirez S."/>
            <person name="Szollosi G.J."/>
            <person name="Szarkandi J.G."/>
            <person name="Papp V."/>
            <person name="Albert L."/>
            <person name="Andreopoulos W."/>
            <person name="Angelini C."/>
            <person name="Antonin V."/>
            <person name="Barry K.W."/>
            <person name="Bougher N.L."/>
            <person name="Buchanan P."/>
            <person name="Buyck B."/>
            <person name="Bense V."/>
            <person name="Catcheside P."/>
            <person name="Chovatia M."/>
            <person name="Cooper J."/>
            <person name="Damon W."/>
            <person name="Desjardin D."/>
            <person name="Finy P."/>
            <person name="Geml J."/>
            <person name="Haridas S."/>
            <person name="Hughes K."/>
            <person name="Justo A."/>
            <person name="Karasinski D."/>
            <person name="Kautmanova I."/>
            <person name="Kiss B."/>
            <person name="Kocsube S."/>
            <person name="Kotiranta H."/>
            <person name="LaButti K.M."/>
            <person name="Lechner B.E."/>
            <person name="Liimatainen K."/>
            <person name="Lipzen A."/>
            <person name="Lukacs Z."/>
            <person name="Mihaltcheva S."/>
            <person name="Morgado L.N."/>
            <person name="Niskanen T."/>
            <person name="Noordeloos M.E."/>
            <person name="Ohm R.A."/>
            <person name="Ortiz-Santana B."/>
            <person name="Ovrebo C."/>
            <person name="Racz N."/>
            <person name="Riley R."/>
            <person name="Savchenko A."/>
            <person name="Shiryaev A."/>
            <person name="Soop K."/>
            <person name="Spirin V."/>
            <person name="Szebenyi C."/>
            <person name="Tomsovsky M."/>
            <person name="Tulloss R.E."/>
            <person name="Uehling J."/>
            <person name="Grigoriev I.V."/>
            <person name="Vagvolgyi C."/>
            <person name="Papp T."/>
            <person name="Martin F.M."/>
            <person name="Miettinen O."/>
            <person name="Hibbett D.S."/>
            <person name="Nagy L.G."/>
        </authorList>
    </citation>
    <scope>NUCLEOTIDE SEQUENCE [LARGE SCALE GENOMIC DNA]</scope>
    <source>
        <strain evidence="2 3">CBS 121175</strain>
    </source>
</reference>
<dbReference type="STRING" id="230819.A0A5C3KB50"/>
<feature type="compositionally biased region" description="Basic and acidic residues" evidence="1">
    <location>
        <begin position="199"/>
        <end position="209"/>
    </location>
</feature>
<protein>
    <submittedName>
        <fullName evidence="2">Uncharacterized protein</fullName>
    </submittedName>
</protein>